<dbReference type="KEGG" id="sla:SERLADRAFT_439819"/>
<evidence type="ECO:0000313" key="2">
    <source>
        <dbReference type="EMBL" id="EGO23068.1"/>
    </source>
</evidence>
<organism>
    <name type="scientific">Serpula lacrymans var. lacrymans (strain S7.9)</name>
    <name type="common">Dry rot fungus</name>
    <dbReference type="NCBI Taxonomy" id="578457"/>
    <lineage>
        <taxon>Eukaryota</taxon>
        <taxon>Fungi</taxon>
        <taxon>Dikarya</taxon>
        <taxon>Basidiomycota</taxon>
        <taxon>Agaricomycotina</taxon>
        <taxon>Agaricomycetes</taxon>
        <taxon>Agaricomycetidae</taxon>
        <taxon>Boletales</taxon>
        <taxon>Coniophorineae</taxon>
        <taxon>Serpulaceae</taxon>
        <taxon>Serpula</taxon>
    </lineage>
</organism>
<dbReference type="OrthoDB" id="427960at2759"/>
<feature type="region of interest" description="Disordered" evidence="1">
    <location>
        <begin position="71"/>
        <end position="120"/>
    </location>
</feature>
<sequence>MRIDDYITRFLALSVQGGLSNEHAVELLERNVNPHIAEQLYLQDMRQDKLSDAAEEICKIGRAIELYKMHQGGGTTTKNDLSQRSPGSSNQKHNHSHGFKLFGLQPGQGAPMDIGVMHQS</sequence>
<reference evidence="2" key="1">
    <citation type="submission" date="2011-04" db="EMBL/GenBank/DDBJ databases">
        <title>Evolution of plant cell wall degrading machinery underlies the functional diversity of forest fungi.</title>
        <authorList>
            <consortium name="US DOE Joint Genome Institute (JGI-PGF)"/>
            <person name="Eastwood D.C."/>
            <person name="Floudas D."/>
            <person name="Binder M."/>
            <person name="Majcherczyk A."/>
            <person name="Schneider P."/>
            <person name="Aerts A."/>
            <person name="Asiegbu F.O."/>
            <person name="Baker S.E."/>
            <person name="Barry K."/>
            <person name="Bendiksby M."/>
            <person name="Blumentritt M."/>
            <person name="Coutinho P.M."/>
            <person name="Cullen D."/>
            <person name="Cullen D."/>
            <person name="Gathman A."/>
            <person name="Goodell B."/>
            <person name="Henrissat B."/>
            <person name="Ihrmark K."/>
            <person name="Kauserud H."/>
            <person name="Kohler A."/>
            <person name="LaButti K."/>
            <person name="Lapidus A."/>
            <person name="Lavin J.L."/>
            <person name="Lee Y.-H."/>
            <person name="Lindquist E."/>
            <person name="Lilly W."/>
            <person name="Lucas S."/>
            <person name="Morin E."/>
            <person name="Murat C."/>
            <person name="Oguiza J.A."/>
            <person name="Park J."/>
            <person name="Pisabarro A.G."/>
            <person name="Riley R."/>
            <person name="Rosling A."/>
            <person name="Salamov A."/>
            <person name="Schmidt O."/>
            <person name="Schmutz J."/>
            <person name="Skrede I."/>
            <person name="Stenlid J."/>
            <person name="Wiebenga A."/>
            <person name="Xie X."/>
            <person name="Kues U."/>
            <person name="Hibbett D.S."/>
            <person name="Hoffmeister D."/>
            <person name="Hogberg N."/>
            <person name="Martin F."/>
            <person name="Grigoriev I.V."/>
            <person name="Watkinson S.C."/>
        </authorList>
    </citation>
    <scope>NUCLEOTIDE SEQUENCE</scope>
    <source>
        <strain evidence="2">S7.9</strain>
    </source>
</reference>
<dbReference type="AlphaFoldDB" id="F8P1N9"/>
<dbReference type="EMBL" id="GL945436">
    <property type="protein sequence ID" value="EGO23068.1"/>
    <property type="molecule type" value="Genomic_DNA"/>
</dbReference>
<name>F8P1N9_SERL9</name>
<protein>
    <submittedName>
        <fullName evidence="2">Uncharacterized protein</fullName>
    </submittedName>
</protein>
<dbReference type="RefSeq" id="XP_007320308.1">
    <property type="nucleotide sequence ID" value="XM_007320246.1"/>
</dbReference>
<feature type="compositionally biased region" description="Polar residues" evidence="1">
    <location>
        <begin position="76"/>
        <end position="91"/>
    </location>
</feature>
<gene>
    <name evidence="2" type="ORF">SERLADRAFT_439819</name>
</gene>
<evidence type="ECO:0000256" key="1">
    <source>
        <dbReference type="SAM" id="MobiDB-lite"/>
    </source>
</evidence>
<dbReference type="GeneID" id="18815259"/>
<proteinExistence type="predicted"/>
<dbReference type="Proteomes" id="UP000008064">
    <property type="component" value="Unassembled WGS sequence"/>
</dbReference>
<accession>F8P1N9</accession>
<dbReference type="HOGENOM" id="CLU_1846312_0_0_1"/>